<organism evidence="4 5">
    <name type="scientific">Eumeta variegata</name>
    <name type="common">Bagworm moth</name>
    <name type="synonym">Eumeta japonica</name>
    <dbReference type="NCBI Taxonomy" id="151549"/>
    <lineage>
        <taxon>Eukaryota</taxon>
        <taxon>Metazoa</taxon>
        <taxon>Ecdysozoa</taxon>
        <taxon>Arthropoda</taxon>
        <taxon>Hexapoda</taxon>
        <taxon>Insecta</taxon>
        <taxon>Pterygota</taxon>
        <taxon>Neoptera</taxon>
        <taxon>Endopterygota</taxon>
        <taxon>Lepidoptera</taxon>
        <taxon>Glossata</taxon>
        <taxon>Ditrysia</taxon>
        <taxon>Tineoidea</taxon>
        <taxon>Psychidae</taxon>
        <taxon>Oiketicinae</taxon>
        <taxon>Eumeta</taxon>
    </lineage>
</organism>
<dbReference type="OrthoDB" id="8194222at2759"/>
<comment type="caution">
    <text evidence="4">The sequence shown here is derived from an EMBL/GenBank/DDBJ whole genome shotgun (WGS) entry which is preliminary data.</text>
</comment>
<dbReference type="Pfam" id="PF03184">
    <property type="entry name" value="DDE_1"/>
    <property type="match status" value="1"/>
</dbReference>
<keyword evidence="1" id="KW-0238">DNA-binding</keyword>
<dbReference type="InterPro" id="IPR006600">
    <property type="entry name" value="HTH_CenpB_DNA-bd_dom"/>
</dbReference>
<evidence type="ECO:0000256" key="1">
    <source>
        <dbReference type="ARBA" id="ARBA00023125"/>
    </source>
</evidence>
<feature type="domain" description="HTH CENPB-type" evidence="3">
    <location>
        <begin position="69"/>
        <end position="144"/>
    </location>
</feature>
<dbReference type="InterPro" id="IPR004875">
    <property type="entry name" value="DDE_SF_endonuclease_dom"/>
</dbReference>
<evidence type="ECO:0000256" key="2">
    <source>
        <dbReference type="SAM" id="MobiDB-lite"/>
    </source>
</evidence>
<protein>
    <recommendedName>
        <fullName evidence="3">HTH CENPB-type domain-containing protein</fullName>
    </recommendedName>
</protein>
<dbReference type="InterPro" id="IPR050863">
    <property type="entry name" value="CenT-Element_Derived"/>
</dbReference>
<dbReference type="Pfam" id="PF03221">
    <property type="entry name" value="HTH_Tnp_Tc5"/>
    <property type="match status" value="1"/>
</dbReference>
<dbReference type="STRING" id="151549.A0A4C1ZMW9"/>
<dbReference type="PANTHER" id="PTHR19303:SF71">
    <property type="entry name" value="ZINC FINGER PHD-TYPE DOMAIN-CONTAINING PROTEIN"/>
    <property type="match status" value="1"/>
</dbReference>
<dbReference type="PANTHER" id="PTHR19303">
    <property type="entry name" value="TRANSPOSON"/>
    <property type="match status" value="1"/>
</dbReference>
<feature type="region of interest" description="Disordered" evidence="2">
    <location>
        <begin position="30"/>
        <end position="50"/>
    </location>
</feature>
<dbReference type="Proteomes" id="UP000299102">
    <property type="component" value="Unassembled WGS sequence"/>
</dbReference>
<gene>
    <name evidence="4" type="ORF">EVAR_21771_1</name>
</gene>
<dbReference type="GO" id="GO:0005634">
    <property type="term" value="C:nucleus"/>
    <property type="evidence" value="ECO:0007669"/>
    <property type="project" value="TreeGrafter"/>
</dbReference>
<dbReference type="PROSITE" id="PS51253">
    <property type="entry name" value="HTH_CENPB"/>
    <property type="match status" value="1"/>
</dbReference>
<keyword evidence="5" id="KW-1185">Reference proteome</keyword>
<accession>A0A4C1ZMW9</accession>
<dbReference type="AlphaFoldDB" id="A0A4C1ZMW9"/>
<proteinExistence type="predicted"/>
<reference evidence="4 5" key="1">
    <citation type="journal article" date="2019" name="Commun. Biol.">
        <title>The bagworm genome reveals a unique fibroin gene that provides high tensile strength.</title>
        <authorList>
            <person name="Kono N."/>
            <person name="Nakamura H."/>
            <person name="Ohtoshi R."/>
            <person name="Tomita M."/>
            <person name="Numata K."/>
            <person name="Arakawa K."/>
        </authorList>
    </citation>
    <scope>NUCLEOTIDE SEQUENCE [LARGE SCALE GENOMIC DNA]</scope>
</reference>
<dbReference type="GO" id="GO:0003677">
    <property type="term" value="F:DNA binding"/>
    <property type="evidence" value="ECO:0007669"/>
    <property type="project" value="UniProtKB-KW"/>
</dbReference>
<name>A0A4C1ZMW9_EUMVA</name>
<sequence>MPGQCSLRRLDTELFSPIITLHPSAANPIKMPRASVMSPPASKKRKTWDPEKMKKAIEAVRSKNSLVHKPLGRKPILPPELEEKLVEYILIMEAKYYGLTRMDVRRMAYQLASKNNLPNHFKNQVAGRAWLDLFLRRHKEGFDISRTGIADDSCVLHERIWYTYTADDDISRKNFTDILMKGAPPGAIGKVHPSGWIQNNLFTDWFKHFIEKTHPTEQSPMLLILDDHYSHTRNLDLLELARENHVAIITLPPHTTHKMQPLDKTFMGALKCYYSEEIRKFILHSDKVVKPYDIAELFGKAYLRCCTAEIAVNGFRATGIYPMNPNIFTDADFLAEEQQQVLNTRFEDEQPLPGDTIQAEIPSLADTDFRRCNCSLWIILLYQHHQQIPQVSLFYRQTFDQFFLLKLRHPIGAEKPSNRQC</sequence>
<dbReference type="EMBL" id="BGZK01001941">
    <property type="protein sequence ID" value="GBP88563.1"/>
    <property type="molecule type" value="Genomic_DNA"/>
</dbReference>
<evidence type="ECO:0000313" key="4">
    <source>
        <dbReference type="EMBL" id="GBP88563.1"/>
    </source>
</evidence>
<evidence type="ECO:0000259" key="3">
    <source>
        <dbReference type="PROSITE" id="PS51253"/>
    </source>
</evidence>
<evidence type="ECO:0000313" key="5">
    <source>
        <dbReference type="Proteomes" id="UP000299102"/>
    </source>
</evidence>